<organism evidence="2 3">
    <name type="scientific">Carnegiea gigantea</name>
    <dbReference type="NCBI Taxonomy" id="171969"/>
    <lineage>
        <taxon>Eukaryota</taxon>
        <taxon>Viridiplantae</taxon>
        <taxon>Streptophyta</taxon>
        <taxon>Embryophyta</taxon>
        <taxon>Tracheophyta</taxon>
        <taxon>Spermatophyta</taxon>
        <taxon>Magnoliopsida</taxon>
        <taxon>eudicotyledons</taxon>
        <taxon>Gunneridae</taxon>
        <taxon>Pentapetalae</taxon>
        <taxon>Caryophyllales</taxon>
        <taxon>Cactineae</taxon>
        <taxon>Cactaceae</taxon>
        <taxon>Cactoideae</taxon>
        <taxon>Echinocereeae</taxon>
        <taxon>Carnegiea</taxon>
    </lineage>
</organism>
<evidence type="ECO:0000313" key="2">
    <source>
        <dbReference type="EMBL" id="KAJ8423825.1"/>
    </source>
</evidence>
<keyword evidence="3" id="KW-1185">Reference proteome</keyword>
<feature type="compositionally biased region" description="Basic and acidic residues" evidence="1">
    <location>
        <begin position="10"/>
        <end position="19"/>
    </location>
</feature>
<evidence type="ECO:0000313" key="3">
    <source>
        <dbReference type="Proteomes" id="UP001153076"/>
    </source>
</evidence>
<feature type="compositionally biased region" description="Basic residues" evidence="1">
    <location>
        <begin position="31"/>
        <end position="48"/>
    </location>
</feature>
<gene>
    <name evidence="2" type="ORF">Cgig2_017388</name>
</gene>
<comment type="caution">
    <text evidence="2">The sequence shown here is derived from an EMBL/GenBank/DDBJ whole genome shotgun (WGS) entry which is preliminary data.</text>
</comment>
<evidence type="ECO:0000256" key="1">
    <source>
        <dbReference type="SAM" id="MobiDB-lite"/>
    </source>
</evidence>
<dbReference type="AlphaFoldDB" id="A0A9Q1GRJ1"/>
<name>A0A9Q1GRJ1_9CARY</name>
<proteinExistence type="predicted"/>
<sequence length="175" mass="18993">MKESGGVTKQRTEKTERQGSDFWVLGVGQQRGKKKKKKGGSRASRVRSKWNEEGWGKHGTGSACEHLGFWAVAYASGREQKAEEKGEQSMPARGGGGSLGLCGKWGRLGHERRLGGNESGACEKTGLRREKWSQSIRSTGLKVFEAGVYKNSNRHGRSYESLVGGAKTMDAGSNC</sequence>
<dbReference type="Proteomes" id="UP001153076">
    <property type="component" value="Unassembled WGS sequence"/>
</dbReference>
<reference evidence="2" key="1">
    <citation type="submission" date="2022-04" db="EMBL/GenBank/DDBJ databases">
        <title>Carnegiea gigantea Genome sequencing and assembly v2.</title>
        <authorList>
            <person name="Copetti D."/>
            <person name="Sanderson M.J."/>
            <person name="Burquez A."/>
            <person name="Wojciechowski M.F."/>
        </authorList>
    </citation>
    <scope>NUCLEOTIDE SEQUENCE</scope>
    <source>
        <strain evidence="2">SGP5-SGP5p</strain>
        <tissue evidence="2">Aerial part</tissue>
    </source>
</reference>
<feature type="region of interest" description="Disordered" evidence="1">
    <location>
        <begin position="1"/>
        <end position="58"/>
    </location>
</feature>
<accession>A0A9Q1GRJ1</accession>
<protein>
    <submittedName>
        <fullName evidence="2">Uncharacterized protein</fullName>
    </submittedName>
</protein>
<dbReference type="EMBL" id="JAKOGI010001853">
    <property type="protein sequence ID" value="KAJ8423825.1"/>
    <property type="molecule type" value="Genomic_DNA"/>
</dbReference>